<name>D6ZZR8_ANCN5</name>
<dbReference type="AlphaFoldDB" id="D6ZZR8"/>
<dbReference type="KEGG" id="sno:Snov_3993"/>
<feature type="chain" id="PRO_5003092162" evidence="2">
    <location>
        <begin position="23"/>
        <end position="116"/>
    </location>
</feature>
<dbReference type="HOGENOM" id="CLU_2128696_0_0_5"/>
<dbReference type="Proteomes" id="UP000006633">
    <property type="component" value="Chromosome"/>
</dbReference>
<evidence type="ECO:0000313" key="3">
    <source>
        <dbReference type="EMBL" id="ADH91263.1"/>
    </source>
</evidence>
<reference evidence="3 4" key="1">
    <citation type="journal article" date="2012" name="Stand. Genomic Sci.">
        <title>Complete genome sequence of the facultatively chemolithoautotrophic and methylotrophic alpha Proteobacterium Starkeya novella type strain (ATCC 8093(T)).</title>
        <authorList>
            <person name="Kappler U."/>
            <person name="Davenport K."/>
            <person name="Beatson S."/>
            <person name="Lucas S."/>
            <person name="Lapidus A."/>
            <person name="Copeland A."/>
            <person name="Berry K.W."/>
            <person name="Glavina Del Rio T."/>
            <person name="Hammon N."/>
            <person name="Dalin E."/>
            <person name="Tice H."/>
            <person name="Pitluck S."/>
            <person name="Richardson P."/>
            <person name="Bruce D."/>
            <person name="Goodwin L.A."/>
            <person name="Han C."/>
            <person name="Tapia R."/>
            <person name="Detter J.C."/>
            <person name="Chang Y.J."/>
            <person name="Jeffries C.D."/>
            <person name="Land M."/>
            <person name="Hauser L."/>
            <person name="Kyrpides N.C."/>
            <person name="Goker M."/>
            <person name="Ivanova N."/>
            <person name="Klenk H.P."/>
            <person name="Woyke T."/>
        </authorList>
    </citation>
    <scope>NUCLEOTIDE SEQUENCE [LARGE SCALE GENOMIC DNA]</scope>
    <source>
        <strain evidence="4">ATCC 8093 / DSM 506 / JCM 20403 / CCM 1077 / IAM 12100 / NBRC 12443 / NCIMB 10456</strain>
    </source>
</reference>
<dbReference type="STRING" id="639283.Snov_3993"/>
<dbReference type="eggNOG" id="ENOG5033HSN">
    <property type="taxonomic scope" value="Bacteria"/>
</dbReference>
<proteinExistence type="predicted"/>
<dbReference type="OrthoDB" id="8456558at2"/>
<protein>
    <submittedName>
        <fullName evidence="3">Uncharacterized protein</fullName>
    </submittedName>
</protein>
<feature type="signal peptide" evidence="2">
    <location>
        <begin position="1"/>
        <end position="22"/>
    </location>
</feature>
<evidence type="ECO:0000313" key="4">
    <source>
        <dbReference type="Proteomes" id="UP000006633"/>
    </source>
</evidence>
<sequence length="116" mass="11769">MKHMLTPLAAALLLGFAPAANASPCADAVTKAQSELDQYIDALAAAGPSAPETTGALLSHDPSPGEIARTEAELGDGDQAEQAQEALDRARAAEANGDTATCEAEVARARATIGRK</sequence>
<evidence type="ECO:0000256" key="2">
    <source>
        <dbReference type="SAM" id="SignalP"/>
    </source>
</evidence>
<keyword evidence="4" id="KW-1185">Reference proteome</keyword>
<keyword evidence="2" id="KW-0732">Signal</keyword>
<evidence type="ECO:0000256" key="1">
    <source>
        <dbReference type="SAM" id="MobiDB-lite"/>
    </source>
</evidence>
<gene>
    <name evidence="3" type="ordered locus">Snov_3993</name>
</gene>
<dbReference type="EMBL" id="CP002026">
    <property type="protein sequence ID" value="ADH91263.1"/>
    <property type="molecule type" value="Genomic_DNA"/>
</dbReference>
<accession>D6ZZR8</accession>
<organism evidence="3 4">
    <name type="scientific">Ancylobacter novellus (strain ATCC 8093 / DSM 506 / JCM 20403 / CCM 1077 / IAM 12100 / NBRC 12443 / NCIMB 10456)</name>
    <name type="common">Starkeya novella</name>
    <dbReference type="NCBI Taxonomy" id="639283"/>
    <lineage>
        <taxon>Bacteria</taxon>
        <taxon>Pseudomonadati</taxon>
        <taxon>Pseudomonadota</taxon>
        <taxon>Alphaproteobacteria</taxon>
        <taxon>Hyphomicrobiales</taxon>
        <taxon>Xanthobacteraceae</taxon>
        <taxon>Ancylobacter</taxon>
    </lineage>
</organism>
<feature type="region of interest" description="Disordered" evidence="1">
    <location>
        <begin position="49"/>
        <end position="99"/>
    </location>
</feature>
<dbReference type="RefSeq" id="WP_013168764.1">
    <property type="nucleotide sequence ID" value="NC_014217.1"/>
</dbReference>